<dbReference type="EMBL" id="CM001884">
    <property type="protein sequence ID" value="EOY25594.1"/>
    <property type="molecule type" value="Genomic_DNA"/>
</dbReference>
<dbReference type="InterPro" id="IPR015915">
    <property type="entry name" value="Kelch-typ_b-propeller"/>
</dbReference>
<organism evidence="1 2">
    <name type="scientific">Theobroma cacao</name>
    <name type="common">Cacao</name>
    <name type="synonym">Cocoa</name>
    <dbReference type="NCBI Taxonomy" id="3641"/>
    <lineage>
        <taxon>Eukaryota</taxon>
        <taxon>Viridiplantae</taxon>
        <taxon>Streptophyta</taxon>
        <taxon>Embryophyta</taxon>
        <taxon>Tracheophyta</taxon>
        <taxon>Spermatophyta</taxon>
        <taxon>Magnoliopsida</taxon>
        <taxon>eudicotyledons</taxon>
        <taxon>Gunneridae</taxon>
        <taxon>Pentapetalae</taxon>
        <taxon>rosids</taxon>
        <taxon>malvids</taxon>
        <taxon>Malvales</taxon>
        <taxon>Malvaceae</taxon>
        <taxon>Byttnerioideae</taxon>
        <taxon>Theobroma</taxon>
    </lineage>
</organism>
<sequence>MIPLLRIIYTRMLSGKAEPFMAEIDGKLYVLNSSKSIYGCTKTFEVFDPKLNQRTALSDPPFITGIHPVRPGFAEFCYLTLTSFKEIFLSSPAFGVLRYDIDDDIWYSDMTFGPPLLPLMDKSGVSFNFGDEEVCIGFENGFLTAYLVKEIWGFKKVTKVQKLGLIASEDNGCCFARLGGLKMCLVANTEDSDLDETDVVVATCEFERLKDIAASQGKPVVDDTNGCDFTLEEREAILRSDFLERDFVDFRILSKYCYPRDRFATGSCVLWKAIGCFVL</sequence>
<protein>
    <submittedName>
        <fullName evidence="1">Uncharacterized protein</fullName>
    </submittedName>
</protein>
<dbReference type="SUPFAM" id="SSF117281">
    <property type="entry name" value="Kelch motif"/>
    <property type="match status" value="1"/>
</dbReference>
<name>A0A061GEY0_THECC</name>
<dbReference type="Proteomes" id="UP000026915">
    <property type="component" value="Chromosome 6"/>
</dbReference>
<dbReference type="InParanoid" id="A0A061GEY0"/>
<keyword evidence="2" id="KW-1185">Reference proteome</keyword>
<evidence type="ECO:0000313" key="2">
    <source>
        <dbReference type="Proteomes" id="UP000026915"/>
    </source>
</evidence>
<evidence type="ECO:0000313" key="1">
    <source>
        <dbReference type="EMBL" id="EOY25594.1"/>
    </source>
</evidence>
<accession>A0A061GEY0</accession>
<proteinExistence type="predicted"/>
<reference evidence="1 2" key="1">
    <citation type="journal article" date="2013" name="Genome Biol.">
        <title>The genome sequence of the most widely cultivated cacao type and its use to identify candidate genes regulating pod color.</title>
        <authorList>
            <person name="Motamayor J.C."/>
            <person name="Mockaitis K."/>
            <person name="Schmutz J."/>
            <person name="Haiminen N."/>
            <person name="Iii D.L."/>
            <person name="Cornejo O."/>
            <person name="Findley S.D."/>
            <person name="Zheng P."/>
            <person name="Utro F."/>
            <person name="Royaert S."/>
            <person name="Saski C."/>
            <person name="Jenkins J."/>
            <person name="Podicheti R."/>
            <person name="Zhao M."/>
            <person name="Scheffler B.E."/>
            <person name="Stack J.C."/>
            <person name="Feltus F.A."/>
            <person name="Mustiga G.M."/>
            <person name="Amores F."/>
            <person name="Phillips W."/>
            <person name="Marelli J.P."/>
            <person name="May G.D."/>
            <person name="Shapiro H."/>
            <person name="Ma J."/>
            <person name="Bustamante C.D."/>
            <person name="Schnell R.J."/>
            <person name="Main D."/>
            <person name="Gilbert D."/>
            <person name="Parida L."/>
            <person name="Kuhn D.N."/>
        </authorList>
    </citation>
    <scope>NUCLEOTIDE SEQUENCE [LARGE SCALE GENOMIC DNA]</scope>
    <source>
        <strain evidence="2">cv. Matina 1-6</strain>
    </source>
</reference>
<dbReference type="Gramene" id="EOY25594">
    <property type="protein sequence ID" value="EOY25594"/>
    <property type="gene ID" value="TCM_026976"/>
</dbReference>
<dbReference type="AlphaFoldDB" id="A0A061GEY0"/>
<gene>
    <name evidence="1" type="ORF">TCM_026976</name>
</gene>
<dbReference type="HOGENOM" id="CLU_998952_0_0_1"/>